<keyword evidence="7" id="KW-1185">Reference proteome</keyword>
<keyword evidence="2" id="KW-0677">Repeat</keyword>
<sequence length="271" mass="29772">MPNISSTSRMKLGLQAMISILLVSLMQLSYFTQFVSADVIDTSRIQLEQGTYYVNEEAESVAVQVLRKDGLEEETSVDYTTKEGTASNDSDYSEVSGTLTFGVGETSKTIIIPVNDDLIDENNEIFSIYLSNPTNGTLLGSQVKAIVIITDNDPVSVIKFESPNYYVVEESGLITLTITRTGNTNGAVNIVYSAASDTAAAGFDFARTYGNLTMADGETTKTFQIKILDDNQIEYNEKFLVEIDCRTVGTWIGSIAWTKVNILDQDHLKDL</sequence>
<gene>
    <name evidence="6" type="ORF">ACFPYJ_27965</name>
</gene>
<dbReference type="Pfam" id="PF03160">
    <property type="entry name" value="Calx-beta"/>
    <property type="match status" value="1"/>
</dbReference>
<keyword evidence="4" id="KW-0406">Ion transport</keyword>
<dbReference type="InterPro" id="IPR003644">
    <property type="entry name" value="Calx_beta"/>
</dbReference>
<dbReference type="PANTHER" id="PTHR11878">
    <property type="entry name" value="SODIUM/CALCIUM EXCHANGER"/>
    <property type="match status" value="1"/>
</dbReference>
<name>A0ABW0W3U4_9BACL</name>
<evidence type="ECO:0000313" key="6">
    <source>
        <dbReference type="EMBL" id="MFC5652872.1"/>
    </source>
</evidence>
<dbReference type="SUPFAM" id="SSF141072">
    <property type="entry name" value="CalX-like"/>
    <property type="match status" value="2"/>
</dbReference>
<dbReference type="RefSeq" id="WP_379191526.1">
    <property type="nucleotide sequence ID" value="NZ_JBHSOW010000106.1"/>
</dbReference>
<feature type="domain" description="Calx-beta" evidence="5">
    <location>
        <begin position="32"/>
        <end position="131"/>
    </location>
</feature>
<keyword evidence="1" id="KW-0732">Signal</keyword>
<feature type="domain" description="Calx-beta" evidence="5">
    <location>
        <begin position="145"/>
        <end position="244"/>
    </location>
</feature>
<dbReference type="EMBL" id="JBHSOW010000106">
    <property type="protein sequence ID" value="MFC5652872.1"/>
    <property type="molecule type" value="Genomic_DNA"/>
</dbReference>
<dbReference type="PANTHER" id="PTHR11878:SF65">
    <property type="entry name" value="NA_CA-EXCHANGE PROTEIN, ISOFORM G"/>
    <property type="match status" value="1"/>
</dbReference>
<dbReference type="Gene3D" id="2.60.40.2030">
    <property type="match status" value="2"/>
</dbReference>
<comment type="caution">
    <text evidence="6">The sequence shown here is derived from an EMBL/GenBank/DDBJ whole genome shotgun (WGS) entry which is preliminary data.</text>
</comment>
<keyword evidence="3" id="KW-0106">Calcium</keyword>
<evidence type="ECO:0000256" key="1">
    <source>
        <dbReference type="ARBA" id="ARBA00022729"/>
    </source>
</evidence>
<accession>A0ABW0W3U4</accession>
<evidence type="ECO:0000259" key="5">
    <source>
        <dbReference type="SMART" id="SM00237"/>
    </source>
</evidence>
<dbReference type="SMART" id="SM00237">
    <property type="entry name" value="Calx_beta"/>
    <property type="match status" value="2"/>
</dbReference>
<proteinExistence type="predicted"/>
<dbReference type="InterPro" id="IPR038081">
    <property type="entry name" value="CalX-like_sf"/>
</dbReference>
<evidence type="ECO:0000256" key="3">
    <source>
        <dbReference type="ARBA" id="ARBA00022837"/>
    </source>
</evidence>
<dbReference type="InterPro" id="IPR051171">
    <property type="entry name" value="CaCA"/>
</dbReference>
<evidence type="ECO:0000313" key="7">
    <source>
        <dbReference type="Proteomes" id="UP001596047"/>
    </source>
</evidence>
<reference evidence="7" key="1">
    <citation type="journal article" date="2019" name="Int. J. Syst. Evol. Microbiol.">
        <title>The Global Catalogue of Microorganisms (GCM) 10K type strain sequencing project: providing services to taxonomists for standard genome sequencing and annotation.</title>
        <authorList>
            <consortium name="The Broad Institute Genomics Platform"/>
            <consortium name="The Broad Institute Genome Sequencing Center for Infectious Disease"/>
            <person name="Wu L."/>
            <person name="Ma J."/>
        </authorList>
    </citation>
    <scope>NUCLEOTIDE SEQUENCE [LARGE SCALE GENOMIC DNA]</scope>
    <source>
        <strain evidence="7">CGMCC 1.3240</strain>
    </source>
</reference>
<dbReference type="Proteomes" id="UP001596047">
    <property type="component" value="Unassembled WGS sequence"/>
</dbReference>
<organism evidence="6 7">
    <name type="scientific">Paenibacillus solisilvae</name>
    <dbReference type="NCBI Taxonomy" id="2486751"/>
    <lineage>
        <taxon>Bacteria</taxon>
        <taxon>Bacillati</taxon>
        <taxon>Bacillota</taxon>
        <taxon>Bacilli</taxon>
        <taxon>Bacillales</taxon>
        <taxon>Paenibacillaceae</taxon>
        <taxon>Paenibacillus</taxon>
    </lineage>
</organism>
<evidence type="ECO:0000256" key="4">
    <source>
        <dbReference type="ARBA" id="ARBA00023065"/>
    </source>
</evidence>
<keyword evidence="4" id="KW-0813">Transport</keyword>
<evidence type="ECO:0000256" key="2">
    <source>
        <dbReference type="ARBA" id="ARBA00022737"/>
    </source>
</evidence>
<protein>
    <submittedName>
        <fullName evidence="6">Calx-beta domain-containing protein</fullName>
    </submittedName>
</protein>